<accession>A0AB39C4X1</accession>
<protein>
    <submittedName>
        <fullName evidence="1">Uncharacterized protein</fullName>
    </submittedName>
</protein>
<dbReference type="EMBL" id="PP935706">
    <property type="protein sequence ID" value="XDJ01671.1"/>
    <property type="molecule type" value="Genomic_DNA"/>
</dbReference>
<reference evidence="1" key="1">
    <citation type="submission" date="2024-06" db="EMBL/GenBank/DDBJ databases">
        <authorList>
            <person name="Mutai I.J."/>
            <person name="Gurusinghe A."/>
            <person name="Wang B."/>
            <person name="Clark M."/>
            <person name="Bhandare S.G."/>
        </authorList>
    </citation>
    <scope>NUCLEOTIDE SEQUENCE</scope>
</reference>
<sequence length="142" mass="14805">MQQPGLTSPQGFNAAAVAAGRFALVFQRVGRVAFAVTDSTLAEDDGDELALCILAYYSHAVIDDDAVTLVGGEHGVASASRMKSISWALRACAYTKLCIAIAPRTSPPLPINASPIVWVASMNAPASKPEVAETSTTMSFCS</sequence>
<name>A0AB39C4X1_9VIRU</name>
<proteinExistence type="predicted"/>
<evidence type="ECO:0000313" key="1">
    <source>
        <dbReference type="EMBL" id="XDJ01671.1"/>
    </source>
</evidence>
<organism evidence="1">
    <name type="scientific">Salmonella phage vB_SE130_2P</name>
    <dbReference type="NCBI Taxonomy" id="3236707"/>
    <lineage>
        <taxon>Viruses</taxon>
    </lineage>
</organism>